<keyword evidence="6" id="KW-0418">Kinase</keyword>
<dbReference type="Pfam" id="PF02518">
    <property type="entry name" value="HATPase_c"/>
    <property type="match status" value="1"/>
</dbReference>
<evidence type="ECO:0000256" key="1">
    <source>
        <dbReference type="ARBA" id="ARBA00000085"/>
    </source>
</evidence>
<dbReference type="InterPro" id="IPR036097">
    <property type="entry name" value="HisK_dim/P_sf"/>
</dbReference>
<dbReference type="CDD" id="cd00082">
    <property type="entry name" value="HisKA"/>
    <property type="match status" value="1"/>
</dbReference>
<dbReference type="GO" id="GO:0016301">
    <property type="term" value="F:kinase activity"/>
    <property type="evidence" value="ECO:0007669"/>
    <property type="project" value="UniProtKB-KW"/>
</dbReference>
<comment type="caution">
    <text evidence="6">The sequence shown here is derived from an EMBL/GenBank/DDBJ whole genome shotgun (WGS) entry which is preliminary data.</text>
</comment>
<dbReference type="CDD" id="cd00075">
    <property type="entry name" value="HATPase"/>
    <property type="match status" value="1"/>
</dbReference>
<dbReference type="InterPro" id="IPR003594">
    <property type="entry name" value="HATPase_dom"/>
</dbReference>
<comment type="catalytic activity">
    <reaction evidence="1">
        <text>ATP + protein L-histidine = ADP + protein N-phospho-L-histidine.</text>
        <dbReference type="EC" id="2.7.13.3"/>
    </reaction>
</comment>
<dbReference type="InterPro" id="IPR005467">
    <property type="entry name" value="His_kinase_dom"/>
</dbReference>
<keyword evidence="6" id="KW-0808">Transferase</keyword>
<dbReference type="PANTHER" id="PTHR43547:SF2">
    <property type="entry name" value="HYBRID SIGNAL TRANSDUCTION HISTIDINE KINASE C"/>
    <property type="match status" value="1"/>
</dbReference>
<keyword evidence="4" id="KW-1133">Transmembrane helix</keyword>
<feature type="domain" description="Histidine kinase" evidence="5">
    <location>
        <begin position="213"/>
        <end position="413"/>
    </location>
</feature>
<evidence type="ECO:0000256" key="3">
    <source>
        <dbReference type="ARBA" id="ARBA00022553"/>
    </source>
</evidence>
<dbReference type="EMBL" id="JAOTEM010000006">
    <property type="protein sequence ID" value="MCU7619098.1"/>
    <property type="molecule type" value="Genomic_DNA"/>
</dbReference>
<name>A0ABT2WA67_9FLAO</name>
<dbReference type="SUPFAM" id="SSF55874">
    <property type="entry name" value="ATPase domain of HSP90 chaperone/DNA topoisomerase II/histidine kinase"/>
    <property type="match status" value="1"/>
</dbReference>
<sequence length="413" mass="48139">MYKTYQVKEREIYRTVHKRLTDYTDRLEDKGGMRKVHDDAVQAILIQFKNKEITHDEFLNLFDKNRIATEREFSQYVDNQFKDEGYEVAVKIEYSSILFNPTKTNLITKPIIIYETEKKVKKAGILNTGTWETTSKSTDANDKTVTRNDSFSVKSTTGYEILNIKTVVFRELTLLILCCIALLASVLILYIFTIKNLIKQQKQIEVLHTIVDNISHEFKTPIATLKIASKTLKKNLNEETLPLIDRQIIRLENLLLQLHKDENTAETIFIQPEDWDFFIQDLAFTYPENKFKFLNDIKKELPFDKNLMETIIKNLCENSVKYGASEIEIHITDQEKQLEINISDDGEGIAKNEVKSIFEKFYRIQSNNIHNTKGLGLGLYFVQKIVSKYHGKIDVKSEVKVGTQFKIKLSYEY</sequence>
<evidence type="ECO:0000313" key="6">
    <source>
        <dbReference type="EMBL" id="MCU7619098.1"/>
    </source>
</evidence>
<evidence type="ECO:0000256" key="2">
    <source>
        <dbReference type="ARBA" id="ARBA00012438"/>
    </source>
</evidence>
<evidence type="ECO:0000313" key="7">
    <source>
        <dbReference type="Proteomes" id="UP001208649"/>
    </source>
</evidence>
<dbReference type="InterPro" id="IPR003661">
    <property type="entry name" value="HisK_dim/P_dom"/>
</dbReference>
<accession>A0ABT2WA67</accession>
<dbReference type="PRINTS" id="PR00344">
    <property type="entry name" value="BCTRLSENSOR"/>
</dbReference>
<dbReference type="Gene3D" id="3.30.565.10">
    <property type="entry name" value="Histidine kinase-like ATPase, C-terminal domain"/>
    <property type="match status" value="1"/>
</dbReference>
<dbReference type="InterPro" id="IPR036890">
    <property type="entry name" value="HATPase_C_sf"/>
</dbReference>
<dbReference type="Gene3D" id="1.10.287.130">
    <property type="match status" value="1"/>
</dbReference>
<evidence type="ECO:0000256" key="4">
    <source>
        <dbReference type="SAM" id="Phobius"/>
    </source>
</evidence>
<dbReference type="Pfam" id="PF00512">
    <property type="entry name" value="HisKA"/>
    <property type="match status" value="1"/>
</dbReference>
<feature type="transmembrane region" description="Helical" evidence="4">
    <location>
        <begin position="172"/>
        <end position="192"/>
    </location>
</feature>
<dbReference type="EC" id="2.7.13.3" evidence="2"/>
<keyword evidence="4" id="KW-0812">Transmembrane</keyword>
<dbReference type="SUPFAM" id="SSF47384">
    <property type="entry name" value="Homodimeric domain of signal transducing histidine kinase"/>
    <property type="match status" value="1"/>
</dbReference>
<dbReference type="RefSeq" id="WP_263004658.1">
    <property type="nucleotide sequence ID" value="NZ_JAOTEM010000006.1"/>
</dbReference>
<dbReference type="Proteomes" id="UP001208649">
    <property type="component" value="Unassembled WGS sequence"/>
</dbReference>
<dbReference type="SMART" id="SM00387">
    <property type="entry name" value="HATPase_c"/>
    <property type="match status" value="1"/>
</dbReference>
<dbReference type="InterPro" id="IPR004358">
    <property type="entry name" value="Sig_transdc_His_kin-like_C"/>
</dbReference>
<organism evidence="6 7">
    <name type="scientific">Chryseobacterium edaphi</name>
    <dbReference type="NCBI Taxonomy" id="2976532"/>
    <lineage>
        <taxon>Bacteria</taxon>
        <taxon>Pseudomonadati</taxon>
        <taxon>Bacteroidota</taxon>
        <taxon>Flavobacteriia</taxon>
        <taxon>Flavobacteriales</taxon>
        <taxon>Weeksellaceae</taxon>
        <taxon>Chryseobacterium group</taxon>
        <taxon>Chryseobacterium</taxon>
    </lineage>
</organism>
<keyword evidence="7" id="KW-1185">Reference proteome</keyword>
<keyword evidence="4" id="KW-0472">Membrane</keyword>
<evidence type="ECO:0000259" key="5">
    <source>
        <dbReference type="PROSITE" id="PS50109"/>
    </source>
</evidence>
<keyword evidence="3" id="KW-0597">Phosphoprotein</keyword>
<gene>
    <name evidence="6" type="ORF">NZ698_18115</name>
</gene>
<dbReference type="PROSITE" id="PS50109">
    <property type="entry name" value="HIS_KIN"/>
    <property type="match status" value="1"/>
</dbReference>
<reference evidence="7" key="1">
    <citation type="submission" date="2023-07" db="EMBL/GenBank/DDBJ databases">
        <title>Chryseobacterium sp. strain PBS4-4 Genome sequencing and assembly.</title>
        <authorList>
            <person name="Jung Y."/>
        </authorList>
    </citation>
    <scope>NUCLEOTIDE SEQUENCE [LARGE SCALE GENOMIC DNA]</scope>
    <source>
        <strain evidence="7">PBS4-4</strain>
    </source>
</reference>
<proteinExistence type="predicted"/>
<dbReference type="PANTHER" id="PTHR43547">
    <property type="entry name" value="TWO-COMPONENT HISTIDINE KINASE"/>
    <property type="match status" value="1"/>
</dbReference>
<protein>
    <recommendedName>
        <fullName evidence="2">histidine kinase</fullName>
        <ecNumber evidence="2">2.7.13.3</ecNumber>
    </recommendedName>
</protein>